<evidence type="ECO:0000313" key="3">
    <source>
        <dbReference type="EMBL" id="OLQ92087.1"/>
    </source>
</evidence>
<proteinExistence type="predicted"/>
<dbReference type="Proteomes" id="UP000186313">
    <property type="component" value="Unassembled WGS sequence"/>
</dbReference>
<comment type="caution">
    <text evidence="3">The sequence shown here is derived from an EMBL/GenBank/DDBJ whole genome shotgun (WGS) entry which is preliminary data.</text>
</comment>
<dbReference type="Pfam" id="PF24793">
    <property type="entry name" value="GINT1_N"/>
    <property type="match status" value="1"/>
</dbReference>
<feature type="domain" description="Glucosamine inositolphosphorylceramide transferase 1 N-terminal" evidence="2">
    <location>
        <begin position="64"/>
        <end position="273"/>
    </location>
</feature>
<gene>
    <name evidence="3" type="ORF">BIY22_16380</name>
</gene>
<organism evidence="3 4">
    <name type="scientific">Vibrio panuliri</name>
    <dbReference type="NCBI Taxonomy" id="1381081"/>
    <lineage>
        <taxon>Bacteria</taxon>
        <taxon>Pseudomonadati</taxon>
        <taxon>Pseudomonadota</taxon>
        <taxon>Gammaproteobacteria</taxon>
        <taxon>Vibrionales</taxon>
        <taxon>Vibrionaceae</taxon>
        <taxon>Vibrio</taxon>
    </lineage>
</organism>
<reference evidence="3 4" key="1">
    <citation type="submission" date="2016-09" db="EMBL/GenBank/DDBJ databases">
        <title>Genomic Taxonomy of the Vibrionaceae.</title>
        <authorList>
            <person name="Gonzalez-Castillo A."/>
            <person name="Gomez-Gil B."/>
            <person name="Enciso-Ibarra K."/>
        </authorList>
    </citation>
    <scope>NUCLEOTIDE SEQUENCE [LARGE SCALE GENOMIC DNA]</scope>
    <source>
        <strain evidence="3 4">CAIM 703</strain>
    </source>
</reference>
<dbReference type="AlphaFoldDB" id="A0A1Q9HN03"/>
<name>A0A1Q9HN03_9VIBR</name>
<evidence type="ECO:0000313" key="4">
    <source>
        <dbReference type="Proteomes" id="UP000186313"/>
    </source>
</evidence>
<evidence type="ECO:0000256" key="1">
    <source>
        <dbReference type="SAM" id="MobiDB-lite"/>
    </source>
</evidence>
<dbReference type="STRING" id="1381081.BIY22_16380"/>
<feature type="region of interest" description="Disordered" evidence="1">
    <location>
        <begin position="320"/>
        <end position="339"/>
    </location>
</feature>
<sequence>MLPLQTPTVEKSAMKKVIDLLIQKLFAFDEWRVGLIPSDQLSSIIQNHQCDESTVIWLDIDGCHYQADPFLFEVDSELVLAYESMSQWYRIGKVKCANLQGEPLPYFDTLSSREGHQSFPYVFTYQGELYCLPETADTGKLKLFKYDSHSKQFEFFRTLLSDVSVVDSFIYPKDGILYLFCTHKIDGNFVQKLHVSRCFGQDFQEHPSSPIASGKSHGRNAGGLVEHAGKLYRISQECGRFYGEGLNFHHIQTMNRDEYIESKAFNLTFSNASKYGYHTFGVYKDWIAIDGKERRYSLLAPFMKIKAKLNKWRMRANSSPKRLDTSAEAHNYLEHEHRE</sequence>
<feature type="compositionally biased region" description="Basic and acidic residues" evidence="1">
    <location>
        <begin position="321"/>
        <end position="339"/>
    </location>
</feature>
<evidence type="ECO:0000259" key="2">
    <source>
        <dbReference type="Pfam" id="PF24793"/>
    </source>
</evidence>
<accession>A0A1Q9HN03</accession>
<protein>
    <recommendedName>
        <fullName evidence="2">Glucosamine inositolphosphorylceramide transferase 1 N-terminal domain-containing protein</fullName>
    </recommendedName>
</protein>
<dbReference type="InterPro" id="IPR056442">
    <property type="entry name" value="GINT1_N"/>
</dbReference>
<dbReference type="EMBL" id="MJMJ01000005">
    <property type="protein sequence ID" value="OLQ92087.1"/>
    <property type="molecule type" value="Genomic_DNA"/>
</dbReference>